<feature type="non-terminal residue" evidence="2">
    <location>
        <position position="297"/>
    </location>
</feature>
<feature type="compositionally biased region" description="Polar residues" evidence="1">
    <location>
        <begin position="171"/>
        <end position="180"/>
    </location>
</feature>
<dbReference type="Proteomes" id="UP000243686">
    <property type="component" value="Unassembled WGS sequence"/>
</dbReference>
<accession>A0A1S8X2B5</accession>
<sequence length="297" mass="33399">MSELQRQSVASNNTATYNGNVIQPNLRAFVDSLENELFEERTNSARQAAQHRYELQRLRTDLDAAYASQRSLYERIDQLTTELKLIKRNGGCRSFSSDRFNRRSCSLDLRDGNSSNFLHRSISPFVHASRRTGSRQPLYISSKQRVFTYRAPPAAIIIGTTISGRVERQRQLSASSNNQGRPGGNHLGCPRSSPRLVGPATSPTPSRSCLSPALSVYSSSESLPQETPHSLAKRKQDQVQSVSQPNRDVRRTLNSHHSRSHRLGHSFRSHVHRLPSSDDEFTTHSEYRKKQSVSGSV</sequence>
<evidence type="ECO:0000256" key="1">
    <source>
        <dbReference type="SAM" id="MobiDB-lite"/>
    </source>
</evidence>
<feature type="region of interest" description="Disordered" evidence="1">
    <location>
        <begin position="169"/>
        <end position="297"/>
    </location>
</feature>
<evidence type="ECO:0000313" key="2">
    <source>
        <dbReference type="EMBL" id="OON20859.1"/>
    </source>
</evidence>
<evidence type="ECO:0000313" key="3">
    <source>
        <dbReference type="Proteomes" id="UP000243686"/>
    </source>
</evidence>
<dbReference type="AlphaFoldDB" id="A0A1S8X2B5"/>
<dbReference type="EMBL" id="KV892402">
    <property type="protein sequence ID" value="OON20859.1"/>
    <property type="molecule type" value="Genomic_DNA"/>
</dbReference>
<name>A0A1S8X2B5_OPIVI</name>
<protein>
    <submittedName>
        <fullName evidence="2">Uncharacterized protein</fullName>
    </submittedName>
</protein>
<reference evidence="2 3" key="1">
    <citation type="submission" date="2015-03" db="EMBL/GenBank/DDBJ databases">
        <title>Draft genome of the nematode, Opisthorchis viverrini.</title>
        <authorList>
            <person name="Mitreva M."/>
        </authorList>
    </citation>
    <scope>NUCLEOTIDE SEQUENCE [LARGE SCALE GENOMIC DNA]</scope>
    <source>
        <strain evidence="2">Khon Kaen</strain>
    </source>
</reference>
<keyword evidence="3" id="KW-1185">Reference proteome</keyword>
<feature type="compositionally biased region" description="Polar residues" evidence="1">
    <location>
        <begin position="216"/>
        <end position="228"/>
    </location>
</feature>
<gene>
    <name evidence="2" type="ORF">X801_03250</name>
</gene>
<feature type="compositionally biased region" description="Basic residues" evidence="1">
    <location>
        <begin position="253"/>
        <end position="273"/>
    </location>
</feature>
<organism evidence="2 3">
    <name type="scientific">Opisthorchis viverrini</name>
    <name type="common">Southeast Asian liver fluke</name>
    <dbReference type="NCBI Taxonomy" id="6198"/>
    <lineage>
        <taxon>Eukaryota</taxon>
        <taxon>Metazoa</taxon>
        <taxon>Spiralia</taxon>
        <taxon>Lophotrochozoa</taxon>
        <taxon>Platyhelminthes</taxon>
        <taxon>Trematoda</taxon>
        <taxon>Digenea</taxon>
        <taxon>Opisthorchiida</taxon>
        <taxon>Opisthorchiata</taxon>
        <taxon>Opisthorchiidae</taxon>
        <taxon>Opisthorchis</taxon>
    </lineage>
</organism>
<proteinExistence type="predicted"/>